<reference evidence="2 3" key="1">
    <citation type="submission" date="2021-03" db="EMBL/GenBank/DDBJ databases">
        <title>Succinivibrio sp. nov. isolated from feces of cow.</title>
        <authorList>
            <person name="Choi J.-Y."/>
        </authorList>
    </citation>
    <scope>NUCLEOTIDE SEQUENCE [LARGE SCALE GENOMIC DNA]</scope>
    <source>
        <strain evidence="2 3">AGMB01872</strain>
    </source>
</reference>
<gene>
    <name evidence="2" type="ORF">J5V48_09535</name>
</gene>
<dbReference type="Proteomes" id="UP000731465">
    <property type="component" value="Unassembled WGS sequence"/>
</dbReference>
<evidence type="ECO:0000313" key="3">
    <source>
        <dbReference type="Proteomes" id="UP000731465"/>
    </source>
</evidence>
<accession>A0ABS7DIJ9</accession>
<feature type="domain" description="Integrase catalytic" evidence="1">
    <location>
        <begin position="181"/>
        <end position="364"/>
    </location>
</feature>
<dbReference type="PANTHER" id="PTHR35004">
    <property type="entry name" value="TRANSPOSASE RV3428C-RELATED"/>
    <property type="match status" value="1"/>
</dbReference>
<dbReference type="InterPro" id="IPR001584">
    <property type="entry name" value="Integrase_cat-core"/>
</dbReference>
<dbReference type="PROSITE" id="PS50994">
    <property type="entry name" value="INTEGRASE"/>
    <property type="match status" value="1"/>
</dbReference>
<dbReference type="InterPro" id="IPR012337">
    <property type="entry name" value="RNaseH-like_sf"/>
</dbReference>
<name>A0ABS7DIJ9_9GAMM</name>
<dbReference type="SUPFAM" id="SSF53098">
    <property type="entry name" value="Ribonuclease H-like"/>
    <property type="match status" value="1"/>
</dbReference>
<dbReference type="PANTHER" id="PTHR35004:SF8">
    <property type="entry name" value="TRANSPOSASE RV3428C-RELATED"/>
    <property type="match status" value="1"/>
</dbReference>
<dbReference type="RefSeq" id="WP_219938382.1">
    <property type="nucleotide sequence ID" value="NZ_JAGFNY010000063.1"/>
</dbReference>
<sequence>MPRINYIRKNSFHLKKGKRIMDGTSLKKLLIEASKLTSTQLENQYGLSHGVAVRMKRKVKEDATFSEKNLGLLTAKEVLELWYKKRKASVKNAEGNLQDKFLYPDCPKIYQEYLDNVAQTNSTSSSRKTQITMSLLLERSYFSEENKQEAAKQGKVLVSMTHAQRLMCEYKKSKVTPVFRKQHKPGFTAEVDFTGAKAPYMGEDNTIHYADVIVIVLPHSRMLYAQAIENQQSETVCKAISQCFKTWNAVPQTLTVDNFKGAVVKASKYEGEINKYFEQLARFYNFEVITCRPYTPTDKGCCEAHVKIVTRRILASLRADAQEGKYCRSIKELNDYFSGHIDIINNHKVIGCQKTRQEMFDEEIKSMLHPKSWDYSFNKMYTMTVPSTSRLDIIGHQYAVASKWIGAKVDVEISSSEVKIFHCSTMITSYPRKDNTPGLSSKENFSLENHIIYDGFSLPQKSFLREWAEHIGPNTVLWLDCLYKRRNHDANKAKFAVEVMSLPKGKKDYYTKLDELIGELLKSGDGLKSSSIINKWKAQKYKPSTSTDCDFVYSKEHYIELVKKVTTGEISMLDWSFFVKEKTVEPNNLPATFLNGSESLPNGVTYYAANHN</sequence>
<dbReference type="InterPro" id="IPR036397">
    <property type="entry name" value="RNaseH_sf"/>
</dbReference>
<organism evidence="2 3">
    <name type="scientific">Succinivibrio faecicola</name>
    <dbReference type="NCBI Taxonomy" id="2820300"/>
    <lineage>
        <taxon>Bacteria</taxon>
        <taxon>Pseudomonadati</taxon>
        <taxon>Pseudomonadota</taxon>
        <taxon>Gammaproteobacteria</taxon>
        <taxon>Aeromonadales</taxon>
        <taxon>Succinivibrionaceae</taxon>
        <taxon>Succinivibrio</taxon>
    </lineage>
</organism>
<evidence type="ECO:0000259" key="1">
    <source>
        <dbReference type="PROSITE" id="PS50994"/>
    </source>
</evidence>
<dbReference type="Pfam" id="PF00665">
    <property type="entry name" value="rve"/>
    <property type="match status" value="1"/>
</dbReference>
<proteinExistence type="predicted"/>
<dbReference type="Gene3D" id="3.30.420.10">
    <property type="entry name" value="Ribonuclease H-like superfamily/Ribonuclease H"/>
    <property type="match status" value="1"/>
</dbReference>
<comment type="caution">
    <text evidence="2">The sequence shown here is derived from an EMBL/GenBank/DDBJ whole genome shotgun (WGS) entry which is preliminary data.</text>
</comment>
<keyword evidence="3" id="KW-1185">Reference proteome</keyword>
<protein>
    <submittedName>
        <fullName evidence="2">Transposase</fullName>
    </submittedName>
</protein>
<dbReference type="EMBL" id="JAGFNY010000063">
    <property type="protein sequence ID" value="MBW7571132.1"/>
    <property type="molecule type" value="Genomic_DNA"/>
</dbReference>
<evidence type="ECO:0000313" key="2">
    <source>
        <dbReference type="EMBL" id="MBW7571132.1"/>
    </source>
</evidence>